<dbReference type="STRING" id="1448308.A0A2T2NVM0"/>
<evidence type="ECO:0000256" key="7">
    <source>
        <dbReference type="SAM" id="Phobius"/>
    </source>
</evidence>
<evidence type="ECO:0000256" key="3">
    <source>
        <dbReference type="ARBA" id="ARBA00022989"/>
    </source>
</evidence>
<evidence type="ECO:0000313" key="9">
    <source>
        <dbReference type="EMBL" id="PSN69491.1"/>
    </source>
</evidence>
<gene>
    <name evidence="9" type="ORF">BS50DRAFT_633229</name>
</gene>
<feature type="region of interest" description="Disordered" evidence="6">
    <location>
        <begin position="127"/>
        <end position="190"/>
    </location>
</feature>
<dbReference type="AlphaFoldDB" id="A0A2T2NVM0"/>
<dbReference type="InterPro" id="IPR052337">
    <property type="entry name" value="SAT4-like"/>
</dbReference>
<proteinExistence type="inferred from homology"/>
<keyword evidence="3 7" id="KW-1133">Transmembrane helix</keyword>
<organism evidence="9 10">
    <name type="scientific">Corynespora cassiicola Philippines</name>
    <dbReference type="NCBI Taxonomy" id="1448308"/>
    <lineage>
        <taxon>Eukaryota</taxon>
        <taxon>Fungi</taxon>
        <taxon>Dikarya</taxon>
        <taxon>Ascomycota</taxon>
        <taxon>Pezizomycotina</taxon>
        <taxon>Dothideomycetes</taxon>
        <taxon>Pleosporomycetidae</taxon>
        <taxon>Pleosporales</taxon>
        <taxon>Corynesporascaceae</taxon>
        <taxon>Corynespora</taxon>
    </lineage>
</organism>
<dbReference type="PANTHER" id="PTHR33048:SF47">
    <property type="entry name" value="INTEGRAL MEMBRANE PROTEIN-RELATED"/>
    <property type="match status" value="1"/>
</dbReference>
<evidence type="ECO:0000313" key="10">
    <source>
        <dbReference type="Proteomes" id="UP000240883"/>
    </source>
</evidence>
<evidence type="ECO:0000256" key="5">
    <source>
        <dbReference type="ARBA" id="ARBA00038359"/>
    </source>
</evidence>
<evidence type="ECO:0000256" key="6">
    <source>
        <dbReference type="SAM" id="MobiDB-lite"/>
    </source>
</evidence>
<feature type="compositionally biased region" description="Basic and acidic residues" evidence="6">
    <location>
        <begin position="181"/>
        <end position="190"/>
    </location>
</feature>
<reference evidence="9 10" key="1">
    <citation type="journal article" date="2018" name="Front. Microbiol.">
        <title>Genome-Wide Analysis of Corynespora cassiicola Leaf Fall Disease Putative Effectors.</title>
        <authorList>
            <person name="Lopez D."/>
            <person name="Ribeiro S."/>
            <person name="Label P."/>
            <person name="Fumanal B."/>
            <person name="Venisse J.S."/>
            <person name="Kohler A."/>
            <person name="de Oliveira R.R."/>
            <person name="Labutti K."/>
            <person name="Lipzen A."/>
            <person name="Lail K."/>
            <person name="Bauer D."/>
            <person name="Ohm R.A."/>
            <person name="Barry K.W."/>
            <person name="Spatafora J."/>
            <person name="Grigoriev I.V."/>
            <person name="Martin F.M."/>
            <person name="Pujade-Renaud V."/>
        </authorList>
    </citation>
    <scope>NUCLEOTIDE SEQUENCE [LARGE SCALE GENOMIC DNA]</scope>
    <source>
        <strain evidence="9 10">Philippines</strain>
    </source>
</reference>
<evidence type="ECO:0000259" key="8">
    <source>
        <dbReference type="Pfam" id="PF20684"/>
    </source>
</evidence>
<dbReference type="Proteomes" id="UP000240883">
    <property type="component" value="Unassembled WGS sequence"/>
</dbReference>
<name>A0A2T2NVM0_CORCC</name>
<accession>A0A2T2NVM0</accession>
<dbReference type="PANTHER" id="PTHR33048">
    <property type="entry name" value="PTH11-LIKE INTEGRAL MEMBRANE PROTEIN (AFU_ORTHOLOGUE AFUA_5G11245)"/>
    <property type="match status" value="1"/>
</dbReference>
<dbReference type="EMBL" id="KZ678133">
    <property type="protein sequence ID" value="PSN69491.1"/>
    <property type="molecule type" value="Genomic_DNA"/>
</dbReference>
<evidence type="ECO:0000256" key="2">
    <source>
        <dbReference type="ARBA" id="ARBA00022692"/>
    </source>
</evidence>
<keyword evidence="10" id="KW-1185">Reference proteome</keyword>
<feature type="compositionally biased region" description="Basic and acidic residues" evidence="6">
    <location>
        <begin position="135"/>
        <end position="144"/>
    </location>
</feature>
<keyword evidence="4 7" id="KW-0472">Membrane</keyword>
<feature type="domain" description="Rhodopsin" evidence="8">
    <location>
        <begin position="6"/>
        <end position="107"/>
    </location>
</feature>
<evidence type="ECO:0000256" key="4">
    <source>
        <dbReference type="ARBA" id="ARBA00023136"/>
    </source>
</evidence>
<dbReference type="OrthoDB" id="3741040at2759"/>
<evidence type="ECO:0000256" key="1">
    <source>
        <dbReference type="ARBA" id="ARBA00004141"/>
    </source>
</evidence>
<comment type="subcellular location">
    <subcellularLocation>
        <location evidence="1">Membrane</location>
        <topology evidence="1">Multi-pass membrane protein</topology>
    </subcellularLocation>
</comment>
<protein>
    <recommendedName>
        <fullName evidence="8">Rhodopsin domain-containing protein</fullName>
    </recommendedName>
</protein>
<feature type="transmembrane region" description="Helical" evidence="7">
    <location>
        <begin position="12"/>
        <end position="30"/>
    </location>
</feature>
<feature type="compositionally biased region" description="Polar residues" evidence="6">
    <location>
        <begin position="165"/>
        <end position="180"/>
    </location>
</feature>
<comment type="similarity">
    <text evidence="5">Belongs to the SAT4 family.</text>
</comment>
<dbReference type="Pfam" id="PF20684">
    <property type="entry name" value="Fung_rhodopsin"/>
    <property type="match status" value="1"/>
</dbReference>
<keyword evidence="2 7" id="KW-0812">Transmembrane</keyword>
<sequence length="190" mass="21192">MIPLRWWQAQSALIVFLDIYIFLLLLPAIAKIQLGVRQKLATISLLSLALMRVGKPDQGIGASIASLVMRVRITETSDMTWISTILFLCSAVEPNITIIMSSGPGFVKFVRSYISNLPSFFSSRQKRSSEGAYPHSDHLERNSDRSAGGAPNPAIRMDHQYYELNETSMLRTGASTNTKDLNSEDNREAR</sequence>
<dbReference type="GO" id="GO:0016020">
    <property type="term" value="C:membrane"/>
    <property type="evidence" value="ECO:0007669"/>
    <property type="project" value="UniProtKB-SubCell"/>
</dbReference>
<dbReference type="InterPro" id="IPR049326">
    <property type="entry name" value="Rhodopsin_dom_fungi"/>
</dbReference>